<keyword evidence="2" id="KW-0732">Signal</keyword>
<dbReference type="GO" id="GO:0016787">
    <property type="term" value="F:hydrolase activity"/>
    <property type="evidence" value="ECO:0007669"/>
    <property type="project" value="UniProtKB-KW"/>
</dbReference>
<dbReference type="Pfam" id="PF26113">
    <property type="entry name" value="GH16_XgeA"/>
    <property type="match status" value="1"/>
</dbReference>
<sequence>MFSANAPFSVLLTILLAQHVILVQSVQYGLIKEYSGSTFFDEWDYFDAPDAPTSGDVIFVSEAVGKSSMLTYVDPQSNRAIMRVDNTSVVPFNEKRNAVRITTKESYAVGSVWIADMYHVPFGCSVWPSWWSFSTSTVWPTGGEIDVFEGINLSPTSQMGLHTNPGCSQVAPKQTSTLINSTDCAGAENQGCITTNSDTTSYGPAFAAAGGGVFVTEYAESGISNWFFSRPNVPSGLLTSTTVDTSQLGMPMGNWPAGGCDVNQFFLPQSLVFTITLCGVFAGNPQFFNQTCQGVCYLDYVVGNGSSYGNAYFEVGSVRVFNTNSTGQISSSASGSSSGSSPSSTSSKSNATFANTVPRIGRSFILALVLALAEFLI</sequence>
<name>A0A5C3MHQ7_9AGAR</name>
<proteinExistence type="predicted"/>
<dbReference type="Proteomes" id="UP000308652">
    <property type="component" value="Unassembled WGS sequence"/>
</dbReference>
<feature type="signal peptide" evidence="2">
    <location>
        <begin position="1"/>
        <end position="25"/>
    </location>
</feature>
<protein>
    <submittedName>
        <fullName evidence="3">Glycoside hydrolase family 16 protein</fullName>
    </submittedName>
</protein>
<evidence type="ECO:0000256" key="1">
    <source>
        <dbReference type="SAM" id="MobiDB-lite"/>
    </source>
</evidence>
<organism evidence="3 4">
    <name type="scientific">Crucibulum laeve</name>
    <dbReference type="NCBI Taxonomy" id="68775"/>
    <lineage>
        <taxon>Eukaryota</taxon>
        <taxon>Fungi</taxon>
        <taxon>Dikarya</taxon>
        <taxon>Basidiomycota</taxon>
        <taxon>Agaricomycotina</taxon>
        <taxon>Agaricomycetes</taxon>
        <taxon>Agaricomycetidae</taxon>
        <taxon>Agaricales</taxon>
        <taxon>Agaricineae</taxon>
        <taxon>Nidulariaceae</taxon>
        <taxon>Crucibulum</taxon>
    </lineage>
</organism>
<dbReference type="PANTHER" id="PTHR10963:SF24">
    <property type="entry name" value="GLYCOSIDASE C21B10.07-RELATED"/>
    <property type="match status" value="1"/>
</dbReference>
<feature type="region of interest" description="Disordered" evidence="1">
    <location>
        <begin position="329"/>
        <end position="351"/>
    </location>
</feature>
<keyword evidence="4" id="KW-1185">Reference proteome</keyword>
<dbReference type="OrthoDB" id="192832at2759"/>
<keyword evidence="3" id="KW-0378">Hydrolase</keyword>
<accession>A0A5C3MHQ7</accession>
<dbReference type="InterPro" id="IPR013320">
    <property type="entry name" value="ConA-like_dom_sf"/>
</dbReference>
<evidence type="ECO:0000313" key="4">
    <source>
        <dbReference type="Proteomes" id="UP000308652"/>
    </source>
</evidence>
<dbReference type="EMBL" id="ML213590">
    <property type="protein sequence ID" value="TFK44959.1"/>
    <property type="molecule type" value="Genomic_DNA"/>
</dbReference>
<dbReference type="STRING" id="68775.A0A5C3MHQ7"/>
<gene>
    <name evidence="3" type="ORF">BDQ12DRAFT_642033</name>
</gene>
<dbReference type="PANTHER" id="PTHR10963">
    <property type="entry name" value="GLYCOSYL HYDROLASE-RELATED"/>
    <property type="match status" value="1"/>
</dbReference>
<dbReference type="AlphaFoldDB" id="A0A5C3MHQ7"/>
<reference evidence="3 4" key="1">
    <citation type="journal article" date="2019" name="Nat. Ecol. Evol.">
        <title>Megaphylogeny resolves global patterns of mushroom evolution.</title>
        <authorList>
            <person name="Varga T."/>
            <person name="Krizsan K."/>
            <person name="Foldi C."/>
            <person name="Dima B."/>
            <person name="Sanchez-Garcia M."/>
            <person name="Sanchez-Ramirez S."/>
            <person name="Szollosi G.J."/>
            <person name="Szarkandi J.G."/>
            <person name="Papp V."/>
            <person name="Albert L."/>
            <person name="Andreopoulos W."/>
            <person name="Angelini C."/>
            <person name="Antonin V."/>
            <person name="Barry K.W."/>
            <person name="Bougher N.L."/>
            <person name="Buchanan P."/>
            <person name="Buyck B."/>
            <person name="Bense V."/>
            <person name="Catcheside P."/>
            <person name="Chovatia M."/>
            <person name="Cooper J."/>
            <person name="Damon W."/>
            <person name="Desjardin D."/>
            <person name="Finy P."/>
            <person name="Geml J."/>
            <person name="Haridas S."/>
            <person name="Hughes K."/>
            <person name="Justo A."/>
            <person name="Karasinski D."/>
            <person name="Kautmanova I."/>
            <person name="Kiss B."/>
            <person name="Kocsube S."/>
            <person name="Kotiranta H."/>
            <person name="LaButti K.M."/>
            <person name="Lechner B.E."/>
            <person name="Liimatainen K."/>
            <person name="Lipzen A."/>
            <person name="Lukacs Z."/>
            <person name="Mihaltcheva S."/>
            <person name="Morgado L.N."/>
            <person name="Niskanen T."/>
            <person name="Noordeloos M.E."/>
            <person name="Ohm R.A."/>
            <person name="Ortiz-Santana B."/>
            <person name="Ovrebo C."/>
            <person name="Racz N."/>
            <person name="Riley R."/>
            <person name="Savchenko A."/>
            <person name="Shiryaev A."/>
            <person name="Soop K."/>
            <person name="Spirin V."/>
            <person name="Szebenyi C."/>
            <person name="Tomsovsky M."/>
            <person name="Tulloss R.E."/>
            <person name="Uehling J."/>
            <person name="Grigoriev I.V."/>
            <person name="Vagvolgyi C."/>
            <person name="Papp T."/>
            <person name="Martin F.M."/>
            <person name="Miettinen O."/>
            <person name="Hibbett D.S."/>
            <person name="Nagy L.G."/>
        </authorList>
    </citation>
    <scope>NUCLEOTIDE SEQUENCE [LARGE SCALE GENOMIC DNA]</scope>
    <source>
        <strain evidence="3 4">CBS 166.37</strain>
    </source>
</reference>
<dbReference type="Gene3D" id="2.60.120.200">
    <property type="match status" value="1"/>
</dbReference>
<dbReference type="GO" id="GO:0009251">
    <property type="term" value="P:glucan catabolic process"/>
    <property type="evidence" value="ECO:0007669"/>
    <property type="project" value="TreeGrafter"/>
</dbReference>
<dbReference type="InterPro" id="IPR050546">
    <property type="entry name" value="Glycosyl_Hydrlase_16"/>
</dbReference>
<evidence type="ECO:0000313" key="3">
    <source>
        <dbReference type="EMBL" id="TFK44959.1"/>
    </source>
</evidence>
<feature type="chain" id="PRO_5022780783" evidence="2">
    <location>
        <begin position="26"/>
        <end position="377"/>
    </location>
</feature>
<evidence type="ECO:0000256" key="2">
    <source>
        <dbReference type="SAM" id="SignalP"/>
    </source>
</evidence>
<dbReference type="SUPFAM" id="SSF49899">
    <property type="entry name" value="Concanavalin A-like lectins/glucanases"/>
    <property type="match status" value="1"/>
</dbReference>